<name>A0A430HHH2_9BURK</name>
<gene>
    <name evidence="1" type="ORF">EJB06_21815</name>
</gene>
<comment type="caution">
    <text evidence="1">The sequence shown here is derived from an EMBL/GenBank/DDBJ whole genome shotgun (WGS) entry which is preliminary data.</text>
</comment>
<proteinExistence type="predicted"/>
<accession>A0A430HHH2</accession>
<dbReference type="OrthoDB" id="2157291at2"/>
<organism evidence="1 2">
    <name type="scientific">Massilia atriviolacea</name>
    <dbReference type="NCBI Taxonomy" id="2495579"/>
    <lineage>
        <taxon>Bacteria</taxon>
        <taxon>Pseudomonadati</taxon>
        <taxon>Pseudomonadota</taxon>
        <taxon>Betaproteobacteria</taxon>
        <taxon>Burkholderiales</taxon>
        <taxon>Oxalobacteraceae</taxon>
        <taxon>Telluria group</taxon>
        <taxon>Massilia</taxon>
    </lineage>
</organism>
<dbReference type="Proteomes" id="UP000278085">
    <property type="component" value="Unassembled WGS sequence"/>
</dbReference>
<dbReference type="EMBL" id="RXLQ01000012">
    <property type="protein sequence ID" value="RSZ56967.1"/>
    <property type="molecule type" value="Genomic_DNA"/>
</dbReference>
<dbReference type="AlphaFoldDB" id="A0A430HHH2"/>
<evidence type="ECO:0000313" key="1">
    <source>
        <dbReference type="EMBL" id="RSZ56967.1"/>
    </source>
</evidence>
<reference evidence="1 2" key="1">
    <citation type="submission" date="2018-12" db="EMBL/GenBank/DDBJ databases">
        <authorList>
            <person name="Yang E."/>
        </authorList>
    </citation>
    <scope>NUCLEOTIDE SEQUENCE [LARGE SCALE GENOMIC DNA]</scope>
    <source>
        <strain evidence="1 2">SOD</strain>
    </source>
</reference>
<dbReference type="RefSeq" id="WP_126076120.1">
    <property type="nucleotide sequence ID" value="NZ_CP051166.1"/>
</dbReference>
<protein>
    <submittedName>
        <fullName evidence="1">Uncharacterized protein</fullName>
    </submittedName>
</protein>
<evidence type="ECO:0000313" key="2">
    <source>
        <dbReference type="Proteomes" id="UP000278085"/>
    </source>
</evidence>
<keyword evidence="2" id="KW-1185">Reference proteome</keyword>
<sequence length="115" mass="13003">MKKSFYSTFGTSQDGAELAATLARLLDVELVLHESSYLGEYFKYSGLFADKLTIENNHDPSGEPRYAQFKEHPTLIFLSNENGKNAEKLSKHAYLKTQLRQIPGIVLLDDLVHVE</sequence>